<evidence type="ECO:0000313" key="3">
    <source>
        <dbReference type="EnsemblPlants" id="Kaladp0395s0012.1.v1.1"/>
    </source>
</evidence>
<organism evidence="3 4">
    <name type="scientific">Kalanchoe fedtschenkoi</name>
    <name type="common">Lavender scallops</name>
    <name type="synonym">South American air plant</name>
    <dbReference type="NCBI Taxonomy" id="63787"/>
    <lineage>
        <taxon>Eukaryota</taxon>
        <taxon>Viridiplantae</taxon>
        <taxon>Streptophyta</taxon>
        <taxon>Embryophyta</taxon>
        <taxon>Tracheophyta</taxon>
        <taxon>Spermatophyta</taxon>
        <taxon>Magnoliopsida</taxon>
        <taxon>eudicotyledons</taxon>
        <taxon>Gunneridae</taxon>
        <taxon>Pentapetalae</taxon>
        <taxon>Saxifragales</taxon>
        <taxon>Crassulaceae</taxon>
        <taxon>Kalanchoe</taxon>
    </lineage>
</organism>
<keyword evidence="2" id="KW-0812">Transmembrane</keyword>
<sequence length="138" mass="15644">MKCITAGTFLLHHGLQRRRNSNYTWLCRSEPTRFLRHPQRSSSVNNWTAATAISTASLVLADVAQPKGDIYVFLQTGGLMLMAYLMTNFVVPTIVSKQLQLDESAAREPDNKSHKSIREDKLNDQPTRERGFNSPKPR</sequence>
<evidence type="ECO:0000313" key="4">
    <source>
        <dbReference type="Proteomes" id="UP000594263"/>
    </source>
</evidence>
<evidence type="ECO:0000256" key="2">
    <source>
        <dbReference type="SAM" id="Phobius"/>
    </source>
</evidence>
<keyword evidence="4" id="KW-1185">Reference proteome</keyword>
<feature type="transmembrane region" description="Helical" evidence="2">
    <location>
        <begin position="70"/>
        <end position="91"/>
    </location>
</feature>
<dbReference type="Proteomes" id="UP000594263">
    <property type="component" value="Unplaced"/>
</dbReference>
<keyword evidence="2" id="KW-1133">Transmembrane helix</keyword>
<keyword evidence="2" id="KW-0472">Membrane</keyword>
<protein>
    <submittedName>
        <fullName evidence="3">Uncharacterized protein</fullName>
    </submittedName>
</protein>
<dbReference type="PANTHER" id="PTHR37196:SF2">
    <property type="entry name" value="TRANSMEMBRANE PROTEIN"/>
    <property type="match status" value="1"/>
</dbReference>
<dbReference type="PANTHER" id="PTHR37196">
    <property type="entry name" value="TRANSMEMBRANE PROTEIN"/>
    <property type="match status" value="1"/>
</dbReference>
<dbReference type="Gramene" id="Kaladp0395s0012.1.v1.1">
    <property type="protein sequence ID" value="Kaladp0395s0012.1.v1.1"/>
    <property type="gene ID" value="Kaladp0395s0012.v1.1"/>
</dbReference>
<feature type="region of interest" description="Disordered" evidence="1">
    <location>
        <begin position="102"/>
        <end position="138"/>
    </location>
</feature>
<dbReference type="OMA" id="MAYWISN"/>
<feature type="transmembrane region" description="Helical" evidence="2">
    <location>
        <begin position="44"/>
        <end position="64"/>
    </location>
</feature>
<dbReference type="EnsemblPlants" id="Kaladp0395s0012.1.v1.1">
    <property type="protein sequence ID" value="Kaladp0395s0012.1.v1.1"/>
    <property type="gene ID" value="Kaladp0395s0012.v1.1"/>
</dbReference>
<name>A0A7N0VBJ6_KALFE</name>
<proteinExistence type="predicted"/>
<reference evidence="3" key="1">
    <citation type="submission" date="2021-01" db="UniProtKB">
        <authorList>
            <consortium name="EnsemblPlants"/>
        </authorList>
    </citation>
    <scope>IDENTIFICATION</scope>
</reference>
<accession>A0A7N0VBJ6</accession>
<evidence type="ECO:0000256" key="1">
    <source>
        <dbReference type="SAM" id="MobiDB-lite"/>
    </source>
</evidence>
<feature type="compositionally biased region" description="Basic and acidic residues" evidence="1">
    <location>
        <begin position="104"/>
        <end position="131"/>
    </location>
</feature>
<dbReference type="AlphaFoldDB" id="A0A7N0VBJ6"/>